<dbReference type="VEuPathDB" id="VectorBase:SSCA002376"/>
<organism evidence="1 2">
    <name type="scientific">Sarcoptes scabiei</name>
    <name type="common">Itch mite</name>
    <name type="synonym">Acarus scabiei</name>
    <dbReference type="NCBI Taxonomy" id="52283"/>
    <lineage>
        <taxon>Eukaryota</taxon>
        <taxon>Metazoa</taxon>
        <taxon>Ecdysozoa</taxon>
        <taxon>Arthropoda</taxon>
        <taxon>Chelicerata</taxon>
        <taxon>Arachnida</taxon>
        <taxon>Acari</taxon>
        <taxon>Acariformes</taxon>
        <taxon>Sarcoptiformes</taxon>
        <taxon>Astigmata</taxon>
        <taxon>Psoroptidia</taxon>
        <taxon>Sarcoptoidea</taxon>
        <taxon>Sarcoptidae</taxon>
        <taxon>Sarcoptinae</taxon>
        <taxon>Sarcoptes</taxon>
    </lineage>
</organism>
<reference evidence="1 2" key="1">
    <citation type="journal article" date="2015" name="Parasit. Vectors">
        <title>Draft genome of the scabies mite.</title>
        <authorList>
            <person name="Rider S.D.Jr."/>
            <person name="Morgan M.S."/>
            <person name="Arlian L.G."/>
        </authorList>
    </citation>
    <scope>NUCLEOTIDE SEQUENCE [LARGE SCALE GENOMIC DNA]</scope>
    <source>
        <strain evidence="1">Arlian Lab</strain>
    </source>
</reference>
<evidence type="ECO:0000313" key="1">
    <source>
        <dbReference type="EMBL" id="KPM04437.1"/>
    </source>
</evidence>
<dbReference type="AlphaFoldDB" id="A0A132A0H2"/>
<name>A0A132A0H2_SARSC</name>
<evidence type="ECO:0000313" key="2">
    <source>
        <dbReference type="Proteomes" id="UP000616769"/>
    </source>
</evidence>
<sequence>MTIYIQELVEEIPTKTRKKTNSFDSRVFYNFDPSVIDCSMMRELLCENVAGCKTEPFLDFGFGLCKVYDG</sequence>
<dbReference type="Proteomes" id="UP000616769">
    <property type="component" value="Unassembled WGS sequence"/>
</dbReference>
<gene>
    <name evidence="1" type="ORF">QR98_0028840</name>
</gene>
<proteinExistence type="predicted"/>
<accession>A0A132A0H2</accession>
<dbReference type="EMBL" id="JXLN01008777">
    <property type="protein sequence ID" value="KPM04437.1"/>
    <property type="molecule type" value="Genomic_DNA"/>
</dbReference>
<protein>
    <submittedName>
        <fullName evidence="1">Uncharacterized protein</fullName>
    </submittedName>
</protein>
<comment type="caution">
    <text evidence="1">The sequence shown here is derived from an EMBL/GenBank/DDBJ whole genome shotgun (WGS) entry which is preliminary data.</text>
</comment>